<dbReference type="STRING" id="767452.AVL62_02260"/>
<dbReference type="PANTHER" id="PTHR35908">
    <property type="entry name" value="HYPOTHETICAL FUSION PROTEIN"/>
    <property type="match status" value="1"/>
</dbReference>
<protein>
    <recommendedName>
        <fullName evidence="1">Glyoxalase-like domain-containing protein</fullName>
    </recommendedName>
</protein>
<comment type="caution">
    <text evidence="2">The sequence shown here is derived from an EMBL/GenBank/DDBJ whole genome shotgun (WGS) entry which is preliminary data.</text>
</comment>
<dbReference type="InterPro" id="IPR041581">
    <property type="entry name" value="Glyoxalase_6"/>
</dbReference>
<feature type="domain" description="Glyoxalase-like" evidence="1">
    <location>
        <begin position="326"/>
        <end position="434"/>
    </location>
</feature>
<keyword evidence="3" id="KW-1185">Reference proteome</keyword>
<evidence type="ECO:0000313" key="2">
    <source>
        <dbReference type="EMBL" id="KUG53626.1"/>
    </source>
</evidence>
<dbReference type="CDD" id="cd06587">
    <property type="entry name" value="VOC"/>
    <property type="match status" value="1"/>
</dbReference>
<dbReference type="Gene3D" id="3.10.180.10">
    <property type="entry name" value="2,3-Dihydroxybiphenyl 1,2-Dioxygenase, domain 1"/>
    <property type="match status" value="2"/>
</dbReference>
<dbReference type="AlphaFoldDB" id="A0A0W8I5T9"/>
<dbReference type="PANTHER" id="PTHR35908:SF1">
    <property type="entry name" value="CONSERVED PROTEIN"/>
    <property type="match status" value="1"/>
</dbReference>
<sequence>MAPSTSSTTDGAFPDLPRTEDWRVLRGNATAWFAAGSHSDAALLSRAVVELCGGAGAALPDLDVRPTGVRVRLGGDLDVTAEHPDLARSISEAARRLGLEAEPGVLQELGLRIDTGQVESVTAFWEFALGYRRRGRHGLTDPLRRHPGLRFKQLDAPRPLRNRLHLDSVAAQRVASGTVDRLASTGARVAHHGYYATVADAEGNEVDILPLPEDADRWDGPGTDDWRLVFSAVAVYPTTTIEQAERLVTAAADIADRAGIPLLLDVRHDGTAGRAAGAGAETIVVLDTGKDRWEMDEGYLPLCQRVQREARSLGLTAAPDLARFVQVGVDAVDVPATRSFWQTALGYAPDPRPGVTDVVDPNGLGPVLFFQPLDPSETERRSQRNRLHLEAAVPHDVADAKVRAALRAGGTVVRDDSPTSWTLADPEGNELDIVAGVAREEDGA</sequence>
<reference evidence="2 3" key="1">
    <citation type="submission" date="2015-12" db="EMBL/GenBank/DDBJ databases">
        <title>Serinicoccus chungangenesis strain CD08_5 genome sequencing and assembly.</title>
        <authorList>
            <person name="Chander A.M."/>
            <person name="Kaur G."/>
            <person name="Nair G.R."/>
            <person name="Dhawan D.K."/>
            <person name="Kochhar R.K."/>
            <person name="Mayilraj S."/>
            <person name="Bhadada S.K."/>
        </authorList>
    </citation>
    <scope>NUCLEOTIDE SEQUENCE [LARGE SCALE GENOMIC DNA]</scope>
    <source>
        <strain evidence="2 3">CD08_5</strain>
    </source>
</reference>
<dbReference type="RefSeq" id="WP_058891635.1">
    <property type="nucleotide sequence ID" value="NZ_LQBL01000028.1"/>
</dbReference>
<evidence type="ECO:0000259" key="1">
    <source>
        <dbReference type="Pfam" id="PF18029"/>
    </source>
</evidence>
<proteinExistence type="predicted"/>
<name>A0A0W8I5T9_9MICO</name>
<accession>A0A0W8I5T9</accession>
<dbReference type="InterPro" id="IPR029068">
    <property type="entry name" value="Glyas_Bleomycin-R_OHBP_Dase"/>
</dbReference>
<feature type="domain" description="Glyoxalase-like" evidence="1">
    <location>
        <begin position="113"/>
        <end position="208"/>
    </location>
</feature>
<gene>
    <name evidence="2" type="ORF">AVL62_02260</name>
</gene>
<dbReference type="SUPFAM" id="SSF54593">
    <property type="entry name" value="Glyoxalase/Bleomycin resistance protein/Dihydroxybiphenyl dioxygenase"/>
    <property type="match status" value="1"/>
</dbReference>
<dbReference type="EMBL" id="LQBL01000028">
    <property type="protein sequence ID" value="KUG53626.1"/>
    <property type="molecule type" value="Genomic_DNA"/>
</dbReference>
<evidence type="ECO:0000313" key="3">
    <source>
        <dbReference type="Proteomes" id="UP000054837"/>
    </source>
</evidence>
<organism evidence="2 3">
    <name type="scientific">Serinicoccus chungangensis</name>
    <dbReference type="NCBI Taxonomy" id="767452"/>
    <lineage>
        <taxon>Bacteria</taxon>
        <taxon>Bacillati</taxon>
        <taxon>Actinomycetota</taxon>
        <taxon>Actinomycetes</taxon>
        <taxon>Micrococcales</taxon>
        <taxon>Ornithinimicrobiaceae</taxon>
        <taxon>Serinicoccus</taxon>
    </lineage>
</organism>
<dbReference type="Proteomes" id="UP000054837">
    <property type="component" value="Unassembled WGS sequence"/>
</dbReference>
<dbReference type="OrthoDB" id="15077at2"/>
<dbReference type="Pfam" id="PF18029">
    <property type="entry name" value="Glyoxalase_6"/>
    <property type="match status" value="2"/>
</dbReference>